<accession>A0A0D3CDE5</accession>
<feature type="chain" id="PRO_5002258715" description="Late embryogenesis abundant protein LEA-2 subgroup domain-containing protein" evidence="3">
    <location>
        <begin position="32"/>
        <end position="176"/>
    </location>
</feature>
<dbReference type="GO" id="GO:0005886">
    <property type="term" value="C:plasma membrane"/>
    <property type="evidence" value="ECO:0007669"/>
    <property type="project" value="TreeGrafter"/>
</dbReference>
<evidence type="ECO:0000256" key="2">
    <source>
        <dbReference type="ARBA" id="ARBA00023136"/>
    </source>
</evidence>
<dbReference type="Proteomes" id="UP000032141">
    <property type="component" value="Chromosome C5"/>
</dbReference>
<dbReference type="GO" id="GO:0098542">
    <property type="term" value="P:defense response to other organism"/>
    <property type="evidence" value="ECO:0007669"/>
    <property type="project" value="InterPro"/>
</dbReference>
<name>A0A0D3CDE5_BRAOL</name>
<dbReference type="PANTHER" id="PTHR31234">
    <property type="entry name" value="LATE EMBRYOGENESIS ABUNDANT (LEA) HYDROXYPROLINE-RICH GLYCOPROTEIN FAMILY"/>
    <property type="match status" value="1"/>
</dbReference>
<proteinExistence type="predicted"/>
<organism evidence="4 5">
    <name type="scientific">Brassica oleracea var. oleracea</name>
    <dbReference type="NCBI Taxonomy" id="109376"/>
    <lineage>
        <taxon>Eukaryota</taxon>
        <taxon>Viridiplantae</taxon>
        <taxon>Streptophyta</taxon>
        <taxon>Embryophyta</taxon>
        <taxon>Tracheophyta</taxon>
        <taxon>Spermatophyta</taxon>
        <taxon>Magnoliopsida</taxon>
        <taxon>eudicotyledons</taxon>
        <taxon>Gunneridae</taxon>
        <taxon>Pentapetalae</taxon>
        <taxon>rosids</taxon>
        <taxon>malvids</taxon>
        <taxon>Brassicales</taxon>
        <taxon>Brassicaceae</taxon>
        <taxon>Brassiceae</taxon>
        <taxon>Brassica</taxon>
    </lineage>
</organism>
<reference evidence="4" key="2">
    <citation type="submission" date="2015-03" db="UniProtKB">
        <authorList>
            <consortium name="EnsemblPlants"/>
        </authorList>
    </citation>
    <scope>IDENTIFICATION</scope>
</reference>
<dbReference type="InterPro" id="IPR044839">
    <property type="entry name" value="NDR1-like"/>
</dbReference>
<dbReference type="AlphaFoldDB" id="A0A0D3CDE5"/>
<dbReference type="OMA" id="KMIGPAR"/>
<keyword evidence="3" id="KW-0732">Signal</keyword>
<evidence type="ECO:0000256" key="1">
    <source>
        <dbReference type="ARBA" id="ARBA00004370"/>
    </source>
</evidence>
<reference evidence="4 5" key="1">
    <citation type="journal article" date="2014" name="Genome Biol.">
        <title>Transcriptome and methylome profiling reveals relics of genome dominance in the mesopolyploid Brassica oleracea.</title>
        <authorList>
            <person name="Parkin I.A."/>
            <person name="Koh C."/>
            <person name="Tang H."/>
            <person name="Robinson S.J."/>
            <person name="Kagale S."/>
            <person name="Clarke W.E."/>
            <person name="Town C.D."/>
            <person name="Nixon J."/>
            <person name="Krishnakumar V."/>
            <person name="Bidwell S.L."/>
            <person name="Denoeud F."/>
            <person name="Belcram H."/>
            <person name="Links M.G."/>
            <person name="Just J."/>
            <person name="Clarke C."/>
            <person name="Bender T."/>
            <person name="Huebert T."/>
            <person name="Mason A.S."/>
            <person name="Pires J.C."/>
            <person name="Barker G."/>
            <person name="Moore J."/>
            <person name="Walley P.G."/>
            <person name="Manoli S."/>
            <person name="Batley J."/>
            <person name="Edwards D."/>
            <person name="Nelson M.N."/>
            <person name="Wang X."/>
            <person name="Paterson A.H."/>
            <person name="King G."/>
            <person name="Bancroft I."/>
            <person name="Chalhoub B."/>
            <person name="Sharpe A.G."/>
        </authorList>
    </citation>
    <scope>NUCLEOTIDE SEQUENCE</scope>
    <source>
        <strain evidence="4 5">cv. TO1000</strain>
    </source>
</reference>
<feature type="signal peptide" evidence="3">
    <location>
        <begin position="1"/>
        <end position="31"/>
    </location>
</feature>
<evidence type="ECO:0000313" key="4">
    <source>
        <dbReference type="EnsemblPlants" id="Bo5g044950.1"/>
    </source>
</evidence>
<dbReference type="PANTHER" id="PTHR31234:SF2">
    <property type="entry name" value="OS05G0199100 PROTEIN"/>
    <property type="match status" value="1"/>
</dbReference>
<keyword evidence="5" id="KW-1185">Reference proteome</keyword>
<dbReference type="EnsemblPlants" id="Bo5g044950.1">
    <property type="protein sequence ID" value="Bo5g044950.1"/>
    <property type="gene ID" value="Bo5g044950"/>
</dbReference>
<dbReference type="HOGENOM" id="CLU_1534615_0_0_1"/>
<dbReference type="Gramene" id="Bo5g044950.1">
    <property type="protein sequence ID" value="Bo5g044950.1"/>
    <property type="gene ID" value="Bo5g044950"/>
</dbReference>
<evidence type="ECO:0008006" key="6">
    <source>
        <dbReference type="Google" id="ProtNLM"/>
    </source>
</evidence>
<comment type="subcellular location">
    <subcellularLocation>
        <location evidence="1">Membrane</location>
    </subcellularLocation>
</comment>
<evidence type="ECO:0000313" key="5">
    <source>
        <dbReference type="Proteomes" id="UP000032141"/>
    </source>
</evidence>
<protein>
    <recommendedName>
        <fullName evidence="6">Late embryogenesis abundant protein LEA-2 subgroup domain-containing protein</fullName>
    </recommendedName>
</protein>
<keyword evidence="2" id="KW-0472">Membrane</keyword>
<sequence length="176" mass="19604">MAVCFVLGLILTAVLIVVFFSPAELPHVTLASLNVSRLNFTSYHISGYVDMQFHVLNANLLTNFSYDDVYCSMYHGKRRLATTVFPAFFQRASETKPINFTVYLAPVTTATELRKELAPCSFEEFDVKLDTFIKWRFGSSSSKSVRVSCNEVPVGLVLTAPGHGMMIGPARTCKVF</sequence>
<evidence type="ECO:0000256" key="3">
    <source>
        <dbReference type="SAM" id="SignalP"/>
    </source>
</evidence>